<name>A0A6A4HHE1_9AGAR</name>
<feature type="region of interest" description="Disordered" evidence="1">
    <location>
        <begin position="346"/>
        <end position="382"/>
    </location>
</feature>
<evidence type="ECO:0000313" key="4">
    <source>
        <dbReference type="Proteomes" id="UP000799118"/>
    </source>
</evidence>
<dbReference type="EMBL" id="ML769512">
    <property type="protein sequence ID" value="KAE9396534.1"/>
    <property type="molecule type" value="Genomic_DNA"/>
</dbReference>
<keyword evidence="4" id="KW-1185">Reference proteome</keyword>
<feature type="compositionally biased region" description="Basic and acidic residues" evidence="1">
    <location>
        <begin position="365"/>
        <end position="382"/>
    </location>
</feature>
<reference evidence="3" key="1">
    <citation type="journal article" date="2019" name="Environ. Microbiol.">
        <title>Fungal ecological strategies reflected in gene transcription - a case study of two litter decomposers.</title>
        <authorList>
            <person name="Barbi F."/>
            <person name="Kohler A."/>
            <person name="Barry K."/>
            <person name="Baskaran P."/>
            <person name="Daum C."/>
            <person name="Fauchery L."/>
            <person name="Ihrmark K."/>
            <person name="Kuo A."/>
            <person name="LaButti K."/>
            <person name="Lipzen A."/>
            <person name="Morin E."/>
            <person name="Grigoriev I.V."/>
            <person name="Henrissat B."/>
            <person name="Lindahl B."/>
            <person name="Martin F."/>
        </authorList>
    </citation>
    <scope>NUCLEOTIDE SEQUENCE</scope>
    <source>
        <strain evidence="3">JB14</strain>
    </source>
</reference>
<accession>A0A6A4HHE1</accession>
<keyword evidence="2" id="KW-1133">Transmembrane helix</keyword>
<keyword evidence="2" id="KW-0472">Membrane</keyword>
<feature type="compositionally biased region" description="Basic and acidic residues" evidence="1">
    <location>
        <begin position="346"/>
        <end position="357"/>
    </location>
</feature>
<dbReference type="Proteomes" id="UP000799118">
    <property type="component" value="Unassembled WGS sequence"/>
</dbReference>
<evidence type="ECO:0000256" key="1">
    <source>
        <dbReference type="SAM" id="MobiDB-lite"/>
    </source>
</evidence>
<proteinExistence type="predicted"/>
<keyword evidence="2" id="KW-0812">Transmembrane</keyword>
<feature type="transmembrane region" description="Helical" evidence="2">
    <location>
        <begin position="237"/>
        <end position="256"/>
    </location>
</feature>
<evidence type="ECO:0000313" key="3">
    <source>
        <dbReference type="EMBL" id="KAE9396534.1"/>
    </source>
</evidence>
<sequence length="382" mass="41824">MPSKEQLSARCQFVLINIQSISTDVETQQDNFLKLANAAAQTIKDALHAKGLKSMDELVAICKAELPTEEEKKKFQALIDENKAETGWKSLLPKDLHDGLTMVADFIGSCYALSGASKLKAGLTFDSRIGFSFVSAWGNLSKTTAFEAETHALLRRAALRDVNLIGETLRGLDEIAAARRPGVTQVQQQAARNYAAATRQHNAALEAFEAAEGEIKLIEKKAADAAKMAKGSRRRGLIGLVIGGCILGGVAVYSHYHEKAEEEKLKEALTQLCTARLYASFTRHSAAAFASLTTRIRDIAEDYKSGDHSALETDLHKFQRDMGDLHSQAHSEEEELKMLKEEAASLAVKDSEAKQDTSADPGLDVMKKRHEELMKDDNHAAK</sequence>
<protein>
    <submittedName>
        <fullName evidence="3">Uncharacterized protein</fullName>
    </submittedName>
</protein>
<organism evidence="3 4">
    <name type="scientific">Gymnopus androsaceus JB14</name>
    <dbReference type="NCBI Taxonomy" id="1447944"/>
    <lineage>
        <taxon>Eukaryota</taxon>
        <taxon>Fungi</taxon>
        <taxon>Dikarya</taxon>
        <taxon>Basidiomycota</taxon>
        <taxon>Agaricomycotina</taxon>
        <taxon>Agaricomycetes</taxon>
        <taxon>Agaricomycetidae</taxon>
        <taxon>Agaricales</taxon>
        <taxon>Marasmiineae</taxon>
        <taxon>Omphalotaceae</taxon>
        <taxon>Gymnopus</taxon>
    </lineage>
</organism>
<dbReference type="OrthoDB" id="10623535at2759"/>
<gene>
    <name evidence="3" type="ORF">BT96DRAFT_977450</name>
</gene>
<dbReference type="AlphaFoldDB" id="A0A6A4HHE1"/>
<evidence type="ECO:0000256" key="2">
    <source>
        <dbReference type="SAM" id="Phobius"/>
    </source>
</evidence>